<dbReference type="SMART" id="SM00418">
    <property type="entry name" value="HTH_ARSR"/>
    <property type="match status" value="1"/>
</dbReference>
<dbReference type="InterPro" id="IPR051011">
    <property type="entry name" value="Metal_resp_trans_reg"/>
</dbReference>
<dbReference type="GO" id="GO:0003700">
    <property type="term" value="F:DNA-binding transcription factor activity"/>
    <property type="evidence" value="ECO:0007669"/>
    <property type="project" value="InterPro"/>
</dbReference>
<dbReference type="AlphaFoldDB" id="A0A927N5J1"/>
<feature type="domain" description="HTH arsR-type" evidence="5">
    <location>
        <begin position="250"/>
        <end position="324"/>
    </location>
</feature>
<organism evidence="6 7">
    <name type="scientific">Actinopolymorpha pittospori</name>
    <dbReference type="NCBI Taxonomy" id="648752"/>
    <lineage>
        <taxon>Bacteria</taxon>
        <taxon>Bacillati</taxon>
        <taxon>Actinomycetota</taxon>
        <taxon>Actinomycetes</taxon>
        <taxon>Propionibacteriales</taxon>
        <taxon>Actinopolymorphaceae</taxon>
        <taxon>Actinopolymorpha</taxon>
    </lineage>
</organism>
<name>A0A927N5J1_9ACTN</name>
<proteinExistence type="predicted"/>
<dbReference type="EMBL" id="JADBEM010000001">
    <property type="protein sequence ID" value="MBE1611378.1"/>
    <property type="molecule type" value="Genomic_DNA"/>
</dbReference>
<accession>A0A927N5J1</accession>
<evidence type="ECO:0000256" key="3">
    <source>
        <dbReference type="ARBA" id="ARBA00023163"/>
    </source>
</evidence>
<sequence>MIRIRFSAADFAHVRFSPRPAPLLELNSALLMMVRRDDGLLFGRWRRRMLRSLPRAVAPVGDLVPAGLAPAFLDIYDETLDEALDSPRAWRPDLVRAELERVYAPHPTAAPPWIRALHRGDAEAWQILRRAHRSAYDHALRPVWDQLSDLHQAEFTRHALTVAEHGIGHALGELVPGALFREQEWELDAPFERHIDVDGRGLVLLPTFHWTGHPLVCDQPDRPVVVTYAAGPGIPLSPERPAGADSAEAALAGVLGRTRLDLLLLLADEHTTSGLARQLGVSNATVSAHTAALRGAGLISTVRAGRAVLHRRTALGAMLVRRRGPAELQDRPGRRDHRDRQGRQDTV</sequence>
<dbReference type="PANTHER" id="PTHR43132">
    <property type="entry name" value="ARSENICAL RESISTANCE OPERON REPRESSOR ARSR-RELATED"/>
    <property type="match status" value="1"/>
</dbReference>
<keyword evidence="2 6" id="KW-0238">DNA-binding</keyword>
<dbReference type="PANTHER" id="PTHR43132:SF8">
    <property type="entry name" value="HTH-TYPE TRANSCRIPTIONAL REGULATOR KMTR"/>
    <property type="match status" value="1"/>
</dbReference>
<dbReference type="Gene3D" id="1.10.10.10">
    <property type="entry name" value="Winged helix-like DNA-binding domain superfamily/Winged helix DNA-binding domain"/>
    <property type="match status" value="1"/>
</dbReference>
<reference evidence="6" key="1">
    <citation type="submission" date="2020-10" db="EMBL/GenBank/DDBJ databases">
        <title>Sequencing the genomes of 1000 actinobacteria strains.</title>
        <authorList>
            <person name="Klenk H.-P."/>
        </authorList>
    </citation>
    <scope>NUCLEOTIDE SEQUENCE</scope>
    <source>
        <strain evidence="6">DSM 45354</strain>
    </source>
</reference>
<gene>
    <name evidence="6" type="ORF">HEB94_008226</name>
</gene>
<feature type="region of interest" description="Disordered" evidence="4">
    <location>
        <begin position="323"/>
        <end position="347"/>
    </location>
</feature>
<dbReference type="Proteomes" id="UP000638648">
    <property type="component" value="Unassembled WGS sequence"/>
</dbReference>
<evidence type="ECO:0000256" key="1">
    <source>
        <dbReference type="ARBA" id="ARBA00023015"/>
    </source>
</evidence>
<dbReference type="InterPro" id="IPR011991">
    <property type="entry name" value="ArsR-like_HTH"/>
</dbReference>
<dbReference type="GO" id="GO:0003677">
    <property type="term" value="F:DNA binding"/>
    <property type="evidence" value="ECO:0007669"/>
    <property type="project" value="UniProtKB-KW"/>
</dbReference>
<evidence type="ECO:0000259" key="5">
    <source>
        <dbReference type="SMART" id="SM00418"/>
    </source>
</evidence>
<evidence type="ECO:0000256" key="2">
    <source>
        <dbReference type="ARBA" id="ARBA00023125"/>
    </source>
</evidence>
<feature type="compositionally biased region" description="Basic and acidic residues" evidence="4">
    <location>
        <begin position="324"/>
        <end position="347"/>
    </location>
</feature>
<evidence type="ECO:0000313" key="7">
    <source>
        <dbReference type="Proteomes" id="UP000638648"/>
    </source>
</evidence>
<keyword evidence="3" id="KW-0804">Transcription</keyword>
<dbReference type="InterPro" id="IPR001845">
    <property type="entry name" value="HTH_ArsR_DNA-bd_dom"/>
</dbReference>
<dbReference type="SUPFAM" id="SSF46785">
    <property type="entry name" value="Winged helix' DNA-binding domain"/>
    <property type="match status" value="1"/>
</dbReference>
<dbReference type="InterPro" id="IPR036390">
    <property type="entry name" value="WH_DNA-bd_sf"/>
</dbReference>
<keyword evidence="7" id="KW-1185">Reference proteome</keyword>
<comment type="caution">
    <text evidence="6">The sequence shown here is derived from an EMBL/GenBank/DDBJ whole genome shotgun (WGS) entry which is preliminary data.</text>
</comment>
<evidence type="ECO:0000256" key="4">
    <source>
        <dbReference type="SAM" id="MobiDB-lite"/>
    </source>
</evidence>
<dbReference type="CDD" id="cd00090">
    <property type="entry name" value="HTH_ARSR"/>
    <property type="match status" value="1"/>
</dbReference>
<evidence type="ECO:0000313" key="6">
    <source>
        <dbReference type="EMBL" id="MBE1611378.1"/>
    </source>
</evidence>
<protein>
    <submittedName>
        <fullName evidence="6">DNA-binding transcriptional ArsR family regulator</fullName>
    </submittedName>
</protein>
<dbReference type="Pfam" id="PF01022">
    <property type="entry name" value="HTH_5"/>
    <property type="match status" value="1"/>
</dbReference>
<keyword evidence="1" id="KW-0805">Transcription regulation</keyword>
<dbReference type="RefSeq" id="WP_192754600.1">
    <property type="nucleotide sequence ID" value="NZ_BAABJL010000042.1"/>
</dbReference>
<dbReference type="InterPro" id="IPR036388">
    <property type="entry name" value="WH-like_DNA-bd_sf"/>
</dbReference>